<dbReference type="OrthoDB" id="498204at2759"/>
<dbReference type="GO" id="GO:0005829">
    <property type="term" value="C:cytosol"/>
    <property type="evidence" value="ECO:0007669"/>
    <property type="project" value="GOC"/>
</dbReference>
<accession>A0A2S4PUD8</accession>
<dbReference type="GO" id="GO:0005770">
    <property type="term" value="C:late endosome"/>
    <property type="evidence" value="ECO:0007669"/>
    <property type="project" value="TreeGrafter"/>
</dbReference>
<dbReference type="Proteomes" id="UP000237438">
    <property type="component" value="Unassembled WGS sequence"/>
</dbReference>
<dbReference type="Gene3D" id="3.30.9.10">
    <property type="entry name" value="D-Amino Acid Oxidase, subunit A, domain 2"/>
    <property type="match status" value="1"/>
</dbReference>
<comment type="caution">
    <text evidence="3">The sequence shown here is derived from an EMBL/GenBank/DDBJ whole genome shotgun (WGS) entry which is preliminary data.</text>
</comment>
<protein>
    <recommendedName>
        <fullName evidence="2">FAD dependent oxidoreductase domain-containing protein</fullName>
    </recommendedName>
</protein>
<evidence type="ECO:0000256" key="1">
    <source>
        <dbReference type="SAM" id="MobiDB-lite"/>
    </source>
</evidence>
<organism evidence="3 4">
    <name type="scientific">Erysiphe pulchra</name>
    <dbReference type="NCBI Taxonomy" id="225359"/>
    <lineage>
        <taxon>Eukaryota</taxon>
        <taxon>Fungi</taxon>
        <taxon>Dikarya</taxon>
        <taxon>Ascomycota</taxon>
        <taxon>Pezizomycotina</taxon>
        <taxon>Leotiomycetes</taxon>
        <taxon>Erysiphales</taxon>
        <taxon>Erysiphaceae</taxon>
        <taxon>Erysiphe</taxon>
    </lineage>
</organism>
<dbReference type="PANTHER" id="PTHR13847:SF150">
    <property type="entry name" value="OXIDOREDUCTASE TDA3-RELATED"/>
    <property type="match status" value="1"/>
</dbReference>
<dbReference type="STRING" id="225359.A0A2S4PUD8"/>
<dbReference type="GO" id="GO:0042147">
    <property type="term" value="P:retrograde transport, endosome to Golgi"/>
    <property type="evidence" value="ECO:0007669"/>
    <property type="project" value="TreeGrafter"/>
</dbReference>
<dbReference type="Gene3D" id="3.50.50.60">
    <property type="entry name" value="FAD/NAD(P)-binding domain"/>
    <property type="match status" value="1"/>
</dbReference>
<name>A0A2S4PUD8_9PEZI</name>
<dbReference type="InterPro" id="IPR006076">
    <property type="entry name" value="FAD-dep_OxRdtase"/>
</dbReference>
<proteinExistence type="predicted"/>
<dbReference type="EMBL" id="PEDP01000538">
    <property type="protein sequence ID" value="POS85653.1"/>
    <property type="molecule type" value="Genomic_DNA"/>
</dbReference>
<dbReference type="SUPFAM" id="SSF51905">
    <property type="entry name" value="FAD/NAD(P)-binding domain"/>
    <property type="match status" value="1"/>
</dbReference>
<dbReference type="AlphaFoldDB" id="A0A2S4PUD8"/>
<feature type="region of interest" description="Disordered" evidence="1">
    <location>
        <begin position="124"/>
        <end position="152"/>
    </location>
</feature>
<keyword evidence="4" id="KW-1185">Reference proteome</keyword>
<evidence type="ECO:0000259" key="2">
    <source>
        <dbReference type="Pfam" id="PF01266"/>
    </source>
</evidence>
<feature type="non-terminal residue" evidence="3">
    <location>
        <position position="425"/>
    </location>
</feature>
<evidence type="ECO:0000313" key="3">
    <source>
        <dbReference type="EMBL" id="POS85653.1"/>
    </source>
</evidence>
<gene>
    <name evidence="3" type="ORF">EPUL_001441</name>
</gene>
<dbReference type="Pfam" id="PF01266">
    <property type="entry name" value="DAO"/>
    <property type="match status" value="1"/>
</dbReference>
<reference evidence="3 4" key="1">
    <citation type="submission" date="2017-10" db="EMBL/GenBank/DDBJ databases">
        <title>Development of genomic resources for the powdery mildew, Erysiphe pulchra.</title>
        <authorList>
            <person name="Wadl P.A."/>
            <person name="Mack B.M."/>
            <person name="Moore G."/>
            <person name="Beltz S.B."/>
        </authorList>
    </citation>
    <scope>NUCLEOTIDE SEQUENCE [LARGE SCALE GENOMIC DNA]</scope>
    <source>
        <strain evidence="3">Cflorida</strain>
    </source>
</reference>
<feature type="domain" description="FAD dependent oxidoreductase" evidence="2">
    <location>
        <begin position="11"/>
        <end position="404"/>
    </location>
</feature>
<dbReference type="PANTHER" id="PTHR13847">
    <property type="entry name" value="SARCOSINE DEHYDROGENASE-RELATED"/>
    <property type="match status" value="1"/>
</dbReference>
<dbReference type="InterPro" id="IPR036188">
    <property type="entry name" value="FAD/NAD-bd_sf"/>
</dbReference>
<feature type="compositionally biased region" description="Basic and acidic residues" evidence="1">
    <location>
        <begin position="129"/>
        <end position="152"/>
    </location>
</feature>
<evidence type="ECO:0000313" key="4">
    <source>
        <dbReference type="Proteomes" id="UP000237438"/>
    </source>
</evidence>
<sequence>MSTKEAEKRNIVIIGGGIIGTTTAYFLSRHPSYNPAQHQISIIEATSIASAASGKAGGLLALWAYPSCIVPLSYHLHAELARLHNGAERWGYRPIYCASINATVKKQQHLSQFNSCQGLSLLSNSTGPKKNEEEKLPKDSKNSEAKNNLTDEKSSVVVPHDLNWIDKDTVKAYSEMGTPHTTAQVHPYLFTNSMADLAVEAGVKVIYGRVTDIDVNLDGVQKVTYEVKASKISHELPVTDVILATGPWTSQLFPQAPIDAVRAHSVLIKAEVSPYAIFSEISLPKDVEDGRHNSIVTPEIYPRPDGTIYACGDADLSVSLPPTSDLVECDESLCQDIIDHVSSISTVLREGVVLKKQACYLPSVKGNADGPLIGKTKFKGLFLATGHTCWGIQNSCATGKLMSEIIFDGKTKSANIKSLDPRLFI</sequence>